<dbReference type="GO" id="GO:0006298">
    <property type="term" value="P:mismatch repair"/>
    <property type="evidence" value="ECO:0007669"/>
    <property type="project" value="InterPro"/>
</dbReference>
<evidence type="ECO:0000256" key="15">
    <source>
        <dbReference type="SAM" id="MobiDB-lite"/>
    </source>
</evidence>
<dbReference type="Pfam" id="PF01624">
    <property type="entry name" value="MutS_I"/>
    <property type="match status" value="1"/>
</dbReference>
<dbReference type="InterPro" id="IPR036187">
    <property type="entry name" value="DNA_mismatch_repair_MutS_sf"/>
</dbReference>
<dbReference type="InterPro" id="IPR000432">
    <property type="entry name" value="DNA_mismatch_repair_MutS_C"/>
</dbReference>
<dbReference type="SUPFAM" id="SSF52540">
    <property type="entry name" value="P-loop containing nucleoside triphosphate hydrolases"/>
    <property type="match status" value="1"/>
</dbReference>
<comment type="function">
    <text evidence="11">Component of the post-replicative DNA mismatch repair system (MMR). Heterodimerizes with MSH2 to form MutS beta, which binds to DNA mismatches thereby initiating DNA repair. MSH3 provides substrate-binding and substrate specificity to the complex. When bound, the MutS beta heterodimer bends the DNA helix and shields approximately 20 base pairs. Acts mainly to repair insertion-deletion loops (IDLs) from 2 to 13 nucleotides in size, but can also repair base-base and single insertion-deletion mismatches that occur during replication. After mismatch binding, forms a ternary complex with the MutL alpha heterodimer, which is thought to be responsible for directing the downstream MMR events, including strand discrimination, excision, and resynthesis. ATP binding and hydrolysis play a pivotal role in mismatch repair functions.</text>
</comment>
<dbReference type="InterPro" id="IPR027417">
    <property type="entry name" value="P-loop_NTPase"/>
</dbReference>
<keyword evidence="8 14" id="KW-0238">DNA-binding</keyword>
<dbReference type="PANTHER" id="PTHR11361:SF122">
    <property type="entry name" value="DNA MISMATCH REPAIR PROTEIN MSH3"/>
    <property type="match status" value="1"/>
</dbReference>
<evidence type="ECO:0000256" key="5">
    <source>
        <dbReference type="ARBA" id="ARBA00022741"/>
    </source>
</evidence>
<evidence type="ECO:0000313" key="18">
    <source>
        <dbReference type="Proteomes" id="UP000182259"/>
    </source>
</evidence>
<evidence type="ECO:0000256" key="4">
    <source>
        <dbReference type="ARBA" id="ARBA00022151"/>
    </source>
</evidence>
<organism evidence="17 18">
    <name type="scientific">Sungouiella intermedia</name>
    <dbReference type="NCBI Taxonomy" id="45354"/>
    <lineage>
        <taxon>Eukaryota</taxon>
        <taxon>Fungi</taxon>
        <taxon>Dikarya</taxon>
        <taxon>Ascomycota</taxon>
        <taxon>Saccharomycotina</taxon>
        <taxon>Pichiomycetes</taxon>
        <taxon>Metschnikowiaceae</taxon>
        <taxon>Sungouiella</taxon>
    </lineage>
</organism>
<dbReference type="InterPro" id="IPR036678">
    <property type="entry name" value="MutS_con_dom_sf"/>
</dbReference>
<feature type="compositionally biased region" description="Basic and acidic residues" evidence="15">
    <location>
        <begin position="36"/>
        <end position="49"/>
    </location>
</feature>
<dbReference type="InterPro" id="IPR016151">
    <property type="entry name" value="DNA_mismatch_repair_MutS_N"/>
</dbReference>
<keyword evidence="9 14" id="KW-0234">DNA repair</keyword>
<dbReference type="Pfam" id="PF05192">
    <property type="entry name" value="MutS_III"/>
    <property type="match status" value="1"/>
</dbReference>
<evidence type="ECO:0000256" key="1">
    <source>
        <dbReference type="ARBA" id="ARBA00004123"/>
    </source>
</evidence>
<dbReference type="GO" id="GO:0005524">
    <property type="term" value="F:ATP binding"/>
    <property type="evidence" value="ECO:0007669"/>
    <property type="project" value="UniProtKB-KW"/>
</dbReference>
<dbReference type="SMART" id="SM00534">
    <property type="entry name" value="MUTSac"/>
    <property type="match status" value="1"/>
</dbReference>
<dbReference type="InterPro" id="IPR017261">
    <property type="entry name" value="DNA_mismatch_repair_MutS/MSH"/>
</dbReference>
<dbReference type="PANTHER" id="PTHR11361">
    <property type="entry name" value="DNA MISMATCH REPAIR PROTEIN MUTS FAMILY MEMBER"/>
    <property type="match status" value="1"/>
</dbReference>
<evidence type="ECO:0000259" key="16">
    <source>
        <dbReference type="PROSITE" id="PS00486"/>
    </source>
</evidence>
<keyword evidence="6 14" id="KW-0227">DNA damage</keyword>
<accession>A0A1L0B9M8</accession>
<keyword evidence="5 14" id="KW-0547">Nucleotide-binding</keyword>
<evidence type="ECO:0000256" key="6">
    <source>
        <dbReference type="ARBA" id="ARBA00022763"/>
    </source>
</evidence>
<proteinExistence type="inferred from homology"/>
<dbReference type="InterPro" id="IPR007861">
    <property type="entry name" value="DNA_mismatch_repair_MutS_clamp"/>
</dbReference>
<dbReference type="PIRSF" id="PIRSF037677">
    <property type="entry name" value="DNA_mis_repair_Msh6"/>
    <property type="match status" value="1"/>
</dbReference>
<keyword evidence="10" id="KW-0539">Nucleus</keyword>
<dbReference type="Gene3D" id="3.40.1170.10">
    <property type="entry name" value="DNA repair protein MutS, domain I"/>
    <property type="match status" value="1"/>
</dbReference>
<protein>
    <recommendedName>
        <fullName evidence="3">DNA mismatch repair protein MSH3</fullName>
    </recommendedName>
    <alternativeName>
        <fullName evidence="4">DNA mismatch repair protein msh3</fullName>
    </alternativeName>
    <alternativeName>
        <fullName evidence="13">MutS protein homolog 3</fullName>
    </alternativeName>
</protein>
<dbReference type="Gene3D" id="3.30.420.110">
    <property type="entry name" value="MutS, connector domain"/>
    <property type="match status" value="1"/>
</dbReference>
<evidence type="ECO:0000256" key="9">
    <source>
        <dbReference type="ARBA" id="ARBA00023204"/>
    </source>
</evidence>
<feature type="compositionally biased region" description="Polar residues" evidence="15">
    <location>
        <begin position="15"/>
        <end position="35"/>
    </location>
</feature>
<evidence type="ECO:0000256" key="13">
    <source>
        <dbReference type="ARBA" id="ARBA00029792"/>
    </source>
</evidence>
<evidence type="ECO:0000256" key="7">
    <source>
        <dbReference type="ARBA" id="ARBA00022840"/>
    </source>
</evidence>
<evidence type="ECO:0000256" key="2">
    <source>
        <dbReference type="ARBA" id="ARBA00007094"/>
    </source>
</evidence>
<dbReference type="Gene3D" id="1.10.1420.10">
    <property type="match status" value="2"/>
</dbReference>
<dbReference type="GO" id="GO:0140664">
    <property type="term" value="F:ATP-dependent DNA damage sensor activity"/>
    <property type="evidence" value="ECO:0007669"/>
    <property type="project" value="InterPro"/>
</dbReference>
<dbReference type="PROSITE" id="PS00486">
    <property type="entry name" value="DNA_MISMATCH_REPAIR_2"/>
    <property type="match status" value="1"/>
</dbReference>
<keyword evidence="7" id="KW-0067">ATP-binding</keyword>
<dbReference type="EMBL" id="LT635764">
    <property type="protein sequence ID" value="SGZ48203.1"/>
    <property type="molecule type" value="Genomic_DNA"/>
</dbReference>
<evidence type="ECO:0000256" key="11">
    <source>
        <dbReference type="ARBA" id="ARBA00025373"/>
    </source>
</evidence>
<gene>
    <name evidence="17" type="ORF">SAMEA4029009_CIC11G00000002023</name>
</gene>
<evidence type="ECO:0000256" key="8">
    <source>
        <dbReference type="ARBA" id="ARBA00023125"/>
    </source>
</evidence>
<dbReference type="InterPro" id="IPR007860">
    <property type="entry name" value="DNA_mmatch_repair_MutS_con_dom"/>
</dbReference>
<evidence type="ECO:0000256" key="3">
    <source>
        <dbReference type="ARBA" id="ARBA00019000"/>
    </source>
</evidence>
<dbReference type="SUPFAM" id="SSF48334">
    <property type="entry name" value="DNA repair protein MutS, domain III"/>
    <property type="match status" value="1"/>
</dbReference>
<dbReference type="SMART" id="SM00533">
    <property type="entry name" value="MUTSd"/>
    <property type="match status" value="1"/>
</dbReference>
<dbReference type="Proteomes" id="UP000182259">
    <property type="component" value="Chromosome I"/>
</dbReference>
<dbReference type="GO" id="GO:0006312">
    <property type="term" value="P:mitotic recombination"/>
    <property type="evidence" value="ECO:0007669"/>
    <property type="project" value="TreeGrafter"/>
</dbReference>
<sequence length="1003" mass="112577">MKSLANTKKQRAISSFFTPAASKQSHTPQTSIVDTSTKRKLDSFLHENDSSSPKKSRSEGQLRAIPTKEVVEKSSHFTLKSISTFSGPSKTKLTPLEKQFIDLKRQHQDKVLAIQVGYKFKFFGQDAVIASQLLNIMLISGNLDLDDRTHERFAYCSIPDNRLHIHLQRLLNHGLKVGVVKQTETAAIKSVESSNKSGLFERKVTGVYTKSTYMGDEILTGDPTLNRSANVETDEGSTFILCINELKHPKLSSLVAVDPAIGDIVFDEFPDTFTRDELDTRLQFLKPSEVIVIGNGENVSPETRKVLRSNNPMVSITYIKQKKESEIQAALSEFFIDVNEEGSSAHLAEYYLLNYSISIQSCIHELIQYLAEFKLSNIFTITSNFSSLTDSRKCMLLPGNTLKALDIFEVQDEPTSRKGTLLWLLDHAYTRNGSRMLKRWIHRPLVSRADIEERLRAVDTFKLGEFSHLVDALKSAIMKIGKSGTDLDKLLIKVHYSATYLSEKMSRKDLYMMLKNFLDILDVSKNFGQKGIADFEATNNSQMISDILQKLQNLSQEPVVSDLLDMINASAALNTTNLNEQKIHFFNLSNQKFDSVAIQIDQIALIESELQEELESIRKYLKRPQLAFVTNLKDTHLIEVRNGKAVDALPSDWVKISGTKSVSRFRTPAVSRLHKQLQYHNDMVLKAADKCFNEYLKEIDSHYEYFNQIVTSIATLDCLSSLARASASPGQNYVKPSLVDEQLIDIKLASNPILASLSLDYVPNDIDISYDENRVLILTGPNMGGKSSYVKQIALLVIMAQVGCQLPCTSARMGIFDSIFIRMGASDNILRGKSTFMVEMLESSNIIQNYTDKSLIILDEIGRGTGTSDGISLAYAILKYIIEDPKKPLTLFITHYPSLHVLDKFEGVNNYHMAFIEKTLTEGKENDWPEVIFLYKLVQGVISNLYGLNVAKLAGIDTNIIENAYRVSEAMKSLVERKTILDFLGNLTRANAGETLADICANI</sequence>
<dbReference type="GO" id="GO:0005634">
    <property type="term" value="C:nucleus"/>
    <property type="evidence" value="ECO:0007669"/>
    <property type="project" value="UniProtKB-SubCell"/>
</dbReference>
<feature type="region of interest" description="Disordered" evidence="15">
    <location>
        <begin position="15"/>
        <end position="65"/>
    </location>
</feature>
<feature type="domain" description="DNA mismatch repair proteins mutS family" evidence="16">
    <location>
        <begin position="854"/>
        <end position="870"/>
    </location>
</feature>
<dbReference type="AlphaFoldDB" id="A0A1L0B9M8"/>
<evidence type="ECO:0000256" key="14">
    <source>
        <dbReference type="RuleBase" id="RU003756"/>
    </source>
</evidence>
<name>A0A1L0B9M8_9ASCO</name>
<evidence type="ECO:0000256" key="10">
    <source>
        <dbReference type="ARBA" id="ARBA00023242"/>
    </source>
</evidence>
<comment type="subcellular location">
    <subcellularLocation>
        <location evidence="1">Nucleus</location>
    </subcellularLocation>
</comment>
<comment type="subunit">
    <text evidence="12">Heterodimer consisting of MSH2-MSH3 (MutS beta). Forms a ternary complex with MutL alpha (MLH1-PMS1).</text>
</comment>
<dbReference type="InterPro" id="IPR007696">
    <property type="entry name" value="DNA_mismatch_repair_MutS_core"/>
</dbReference>
<evidence type="ECO:0000313" key="17">
    <source>
        <dbReference type="EMBL" id="SGZ48203.1"/>
    </source>
</evidence>
<dbReference type="Gene3D" id="3.40.50.300">
    <property type="entry name" value="P-loop containing nucleotide triphosphate hydrolases"/>
    <property type="match status" value="1"/>
</dbReference>
<dbReference type="InterPro" id="IPR045076">
    <property type="entry name" value="MutS"/>
</dbReference>
<dbReference type="Pfam" id="PF00488">
    <property type="entry name" value="MutS_V"/>
    <property type="match status" value="1"/>
</dbReference>
<reference evidence="17 18" key="1">
    <citation type="submission" date="2016-10" db="EMBL/GenBank/DDBJ databases">
        <authorList>
            <person name="de Groot N.N."/>
        </authorList>
    </citation>
    <scope>NUCLEOTIDE SEQUENCE [LARGE SCALE GENOMIC DNA]</scope>
    <source>
        <strain evidence="17 18">PYCC 4715</strain>
    </source>
</reference>
<dbReference type="Pfam" id="PF05190">
    <property type="entry name" value="MutS_IV"/>
    <property type="match status" value="1"/>
</dbReference>
<comment type="similarity">
    <text evidence="2">Belongs to the DNA mismatch repair MutS family. MSH3 subfamily.</text>
</comment>
<evidence type="ECO:0000256" key="12">
    <source>
        <dbReference type="ARBA" id="ARBA00025902"/>
    </source>
</evidence>
<dbReference type="InterPro" id="IPR007695">
    <property type="entry name" value="DNA_mismatch_repair_MutS-lik_N"/>
</dbReference>
<dbReference type="Pfam" id="PF05188">
    <property type="entry name" value="MutS_II"/>
    <property type="match status" value="1"/>
</dbReference>
<dbReference type="SUPFAM" id="SSF55271">
    <property type="entry name" value="DNA repair protein MutS, domain I"/>
    <property type="match status" value="1"/>
</dbReference>
<dbReference type="GO" id="GO:0030983">
    <property type="term" value="F:mismatched DNA binding"/>
    <property type="evidence" value="ECO:0007669"/>
    <property type="project" value="InterPro"/>
</dbReference>